<evidence type="ECO:0000256" key="2">
    <source>
        <dbReference type="ARBA" id="ARBA00022448"/>
    </source>
</evidence>
<dbReference type="GO" id="GO:0007155">
    <property type="term" value="P:cell adhesion"/>
    <property type="evidence" value="ECO:0007669"/>
    <property type="project" value="InterPro"/>
</dbReference>
<dbReference type="Pfam" id="PF01297">
    <property type="entry name" value="ZnuA"/>
    <property type="match status" value="1"/>
</dbReference>
<dbReference type="InterPro" id="IPR006128">
    <property type="entry name" value="Lipoprotein_PsaA-like"/>
</dbReference>
<evidence type="ECO:0000256" key="3">
    <source>
        <dbReference type="ARBA" id="ARBA00022729"/>
    </source>
</evidence>
<evidence type="ECO:0000313" key="6">
    <source>
        <dbReference type="EMBL" id="PKQ27715.1"/>
    </source>
</evidence>
<sequence>MLSAPFHKYARIRTPLHPLLLRSASSPYSPSTTRSQRHLQERRIDALDTLPYLWKGALSVKKLRRRLTFFAATAVIAILIVGACGCGDGSRTGSRLNVATTIAPLYFFCRGVGGDLTQVEMLVPAGAGCGHTFEPTASSMKFMSRADVFVQNGLGLESWATSVLEKTARPDIVKVDAADAIPTDRLLPTQDTEELEKAKPGEVVYDPHVWLDPSLAIFQVEAIRDGFVKADPSNASAYRKNAREFIDNLKTLDEGLKGELSGVRRKAFIAAHPTWTYFAPHFGLVQAGEVEELPGKEPSAAQLRELIEKVRELNIKAVFVEPQLSRKAAETLARDAGPDVAVRVVDPVGGDPKDYALKDMPFSCYANLMRFNARAMKDALQ</sequence>
<keyword evidence="5" id="KW-1133">Transmembrane helix</keyword>
<protein>
    <recommendedName>
        <fullName evidence="8">Zinc ABC transporter substrate-binding protein</fullName>
    </recommendedName>
</protein>
<reference evidence="6 7" key="1">
    <citation type="journal article" date="2017" name="ISME J.">
        <title>Potential for microbial H2 and metal transformations associated with novel bacteria and archaea in deep terrestrial subsurface sediments.</title>
        <authorList>
            <person name="Hernsdorf A.W."/>
            <person name="Amano Y."/>
            <person name="Miyakawa K."/>
            <person name="Ise K."/>
            <person name="Suzuki Y."/>
            <person name="Anantharaman K."/>
            <person name="Probst A."/>
            <person name="Burstein D."/>
            <person name="Thomas B.C."/>
            <person name="Banfield J.F."/>
        </authorList>
    </citation>
    <scope>NUCLEOTIDE SEQUENCE [LARGE SCALE GENOMIC DNA]</scope>
    <source>
        <strain evidence="6">HGW-Actinobacteria-3</strain>
    </source>
</reference>
<dbReference type="GO" id="GO:0046872">
    <property type="term" value="F:metal ion binding"/>
    <property type="evidence" value="ECO:0007669"/>
    <property type="project" value="InterPro"/>
</dbReference>
<dbReference type="InterPro" id="IPR050492">
    <property type="entry name" value="Bact_metal-bind_prot9"/>
</dbReference>
<dbReference type="PRINTS" id="PR00691">
    <property type="entry name" value="ADHESINB"/>
</dbReference>
<dbReference type="PANTHER" id="PTHR42953">
    <property type="entry name" value="HIGH-AFFINITY ZINC UPTAKE SYSTEM PROTEIN ZNUA-RELATED"/>
    <property type="match status" value="1"/>
</dbReference>
<comment type="caution">
    <text evidence="6">The sequence shown here is derived from an EMBL/GenBank/DDBJ whole genome shotgun (WGS) entry which is preliminary data.</text>
</comment>
<accession>A0A2N3G4S0</accession>
<keyword evidence="5" id="KW-0812">Transmembrane</keyword>
<dbReference type="EMBL" id="PHEX01000060">
    <property type="protein sequence ID" value="PKQ27715.1"/>
    <property type="molecule type" value="Genomic_DNA"/>
</dbReference>
<evidence type="ECO:0000313" key="7">
    <source>
        <dbReference type="Proteomes" id="UP000233654"/>
    </source>
</evidence>
<dbReference type="SUPFAM" id="SSF53807">
    <property type="entry name" value="Helical backbone' metal receptor"/>
    <property type="match status" value="1"/>
</dbReference>
<evidence type="ECO:0000256" key="1">
    <source>
        <dbReference type="ARBA" id="ARBA00011028"/>
    </source>
</evidence>
<evidence type="ECO:0000256" key="4">
    <source>
        <dbReference type="RuleBase" id="RU003512"/>
    </source>
</evidence>
<dbReference type="Proteomes" id="UP000233654">
    <property type="component" value="Unassembled WGS sequence"/>
</dbReference>
<evidence type="ECO:0008006" key="8">
    <source>
        <dbReference type="Google" id="ProtNLM"/>
    </source>
</evidence>
<dbReference type="AlphaFoldDB" id="A0A2N3G4S0"/>
<feature type="transmembrane region" description="Helical" evidence="5">
    <location>
        <begin position="67"/>
        <end position="83"/>
    </location>
</feature>
<proteinExistence type="inferred from homology"/>
<keyword evidence="5" id="KW-0472">Membrane</keyword>
<dbReference type="PRINTS" id="PR00690">
    <property type="entry name" value="ADHESNFAMILY"/>
</dbReference>
<evidence type="ECO:0000256" key="5">
    <source>
        <dbReference type="SAM" id="Phobius"/>
    </source>
</evidence>
<gene>
    <name evidence="6" type="ORF">CVT63_06510</name>
</gene>
<dbReference type="PANTHER" id="PTHR42953:SF3">
    <property type="entry name" value="HIGH-AFFINITY ZINC UPTAKE SYSTEM PROTEIN ZNUA"/>
    <property type="match status" value="1"/>
</dbReference>
<organism evidence="6 7">
    <name type="scientific">Candidatus Anoxymicrobium japonicum</name>
    <dbReference type="NCBI Taxonomy" id="2013648"/>
    <lineage>
        <taxon>Bacteria</taxon>
        <taxon>Bacillati</taxon>
        <taxon>Actinomycetota</taxon>
        <taxon>Candidatus Geothermincolia</taxon>
        <taxon>Candidatus Geothermincolales</taxon>
        <taxon>Candidatus Anoxymicrobiaceae</taxon>
        <taxon>Candidatus Anoxymicrobium</taxon>
    </lineage>
</organism>
<dbReference type="InterPro" id="IPR006129">
    <property type="entry name" value="AdhesinB"/>
</dbReference>
<keyword evidence="3" id="KW-0732">Signal</keyword>
<keyword evidence="2 4" id="KW-0813">Transport</keyword>
<name>A0A2N3G4S0_9ACTN</name>
<dbReference type="GO" id="GO:0030001">
    <property type="term" value="P:metal ion transport"/>
    <property type="evidence" value="ECO:0007669"/>
    <property type="project" value="InterPro"/>
</dbReference>
<comment type="similarity">
    <text evidence="1 4">Belongs to the bacterial solute-binding protein 9 family.</text>
</comment>
<dbReference type="InterPro" id="IPR006127">
    <property type="entry name" value="ZnuA-like"/>
</dbReference>
<dbReference type="Gene3D" id="3.40.50.1980">
    <property type="entry name" value="Nitrogenase molybdenum iron protein domain"/>
    <property type="match status" value="2"/>
</dbReference>